<sequence length="365" mass="39870">MSGNIAQLPSLRWGAGAISAAFVKDVTLHRKDALATHTITALGTSSLSKGEAFIAANFPSTSPPPTIHTSYDALFHDPSVDAVYIGTPHALHHTNALSAIAAGKHILVEKAFTLNARQAAAVLRAAKERGVFVMEAMWTRFHPLIDDLRRVLFEQRLIGDVRRTFCDFGQDHGIRGKARDSAQRDPALGAGSLLALGVYSLTWGLLTLEEARAEEPEVVAQQSLVDGVDVATTILLKYPSTGRQGILTSSSEFKGGWTFCRIEGTKGYILVGGPYSSAPREFSVWESNQRADRPVQRQPILERKYQVEGMGLYWEADAVALDIAHGKTENSTMPHAETLRVMRVMDEVRRQGGAKFPQDDADGHR</sequence>
<dbReference type="STRING" id="1448308.A0A2T2NQH0"/>
<dbReference type="GO" id="GO:0000166">
    <property type="term" value="F:nucleotide binding"/>
    <property type="evidence" value="ECO:0007669"/>
    <property type="project" value="InterPro"/>
</dbReference>
<dbReference type="EMBL" id="KZ678134">
    <property type="protein sequence ID" value="PSN67653.1"/>
    <property type="molecule type" value="Genomic_DNA"/>
</dbReference>
<evidence type="ECO:0000256" key="4">
    <source>
        <dbReference type="ARBA" id="ARBA00042988"/>
    </source>
</evidence>
<evidence type="ECO:0000313" key="8">
    <source>
        <dbReference type="EMBL" id="PSN67653.1"/>
    </source>
</evidence>
<dbReference type="InterPro" id="IPR000683">
    <property type="entry name" value="Gfo/Idh/MocA-like_OxRdtase_N"/>
</dbReference>
<dbReference type="Gene3D" id="3.40.50.720">
    <property type="entry name" value="NAD(P)-binding Rossmann-like Domain"/>
    <property type="match status" value="1"/>
</dbReference>
<dbReference type="PANTHER" id="PTHR22604:SF105">
    <property type="entry name" value="TRANS-1,2-DIHYDROBENZENE-1,2-DIOL DEHYDROGENASE"/>
    <property type="match status" value="1"/>
</dbReference>
<evidence type="ECO:0000313" key="9">
    <source>
        <dbReference type="Proteomes" id="UP000240883"/>
    </source>
</evidence>
<dbReference type="OrthoDB" id="2129491at2759"/>
<evidence type="ECO:0000256" key="2">
    <source>
        <dbReference type="ARBA" id="ARBA00023002"/>
    </source>
</evidence>
<evidence type="ECO:0000256" key="1">
    <source>
        <dbReference type="ARBA" id="ARBA00010928"/>
    </source>
</evidence>
<dbReference type="EC" id="1.1.1.179" evidence="3"/>
<dbReference type="SUPFAM" id="SSF51735">
    <property type="entry name" value="NAD(P)-binding Rossmann-fold domains"/>
    <property type="match status" value="1"/>
</dbReference>
<comment type="catalytic activity">
    <reaction evidence="5">
        <text>D-xylose + NADP(+) = D-xylono-1,5-lactone + NADPH + H(+)</text>
        <dbReference type="Rhea" id="RHEA:22000"/>
        <dbReference type="ChEBI" id="CHEBI:15378"/>
        <dbReference type="ChEBI" id="CHEBI:15867"/>
        <dbReference type="ChEBI" id="CHEBI:53455"/>
        <dbReference type="ChEBI" id="CHEBI:57783"/>
        <dbReference type="ChEBI" id="CHEBI:58349"/>
        <dbReference type="EC" id="1.1.1.179"/>
    </reaction>
</comment>
<feature type="domain" description="Gfo/Idh/MocA-like oxidoreductase N-terminal" evidence="6">
    <location>
        <begin position="14"/>
        <end position="135"/>
    </location>
</feature>
<gene>
    <name evidence="8" type="ORF">BS50DRAFT_620169</name>
</gene>
<protein>
    <recommendedName>
        <fullName evidence="3">D-xylose 1-dehydrogenase (NADP(+), D-xylono-1,5-lactone-forming)</fullName>
        <ecNumber evidence="3">1.1.1.179</ecNumber>
    </recommendedName>
    <alternativeName>
        <fullName evidence="4">D-xylose-NADP dehydrogenase</fullName>
    </alternativeName>
</protein>
<organism evidence="8 9">
    <name type="scientific">Corynespora cassiicola Philippines</name>
    <dbReference type="NCBI Taxonomy" id="1448308"/>
    <lineage>
        <taxon>Eukaryota</taxon>
        <taxon>Fungi</taxon>
        <taxon>Dikarya</taxon>
        <taxon>Ascomycota</taxon>
        <taxon>Pezizomycotina</taxon>
        <taxon>Dothideomycetes</taxon>
        <taxon>Pleosporomycetidae</taxon>
        <taxon>Pleosporales</taxon>
        <taxon>Corynesporascaceae</taxon>
        <taxon>Corynespora</taxon>
    </lineage>
</organism>
<feature type="domain" description="GFO/IDH/MocA-like oxidoreductase" evidence="7">
    <location>
        <begin position="152"/>
        <end position="269"/>
    </location>
</feature>
<comment type="similarity">
    <text evidence="1">Belongs to the Gfo/Idh/MocA family.</text>
</comment>
<dbReference type="Proteomes" id="UP000240883">
    <property type="component" value="Unassembled WGS sequence"/>
</dbReference>
<dbReference type="GO" id="GO:0047837">
    <property type="term" value="F:D-xylose 1-dehydrogenase (NADP+) activity"/>
    <property type="evidence" value="ECO:0007669"/>
    <property type="project" value="UniProtKB-EC"/>
</dbReference>
<dbReference type="SUPFAM" id="SSF55347">
    <property type="entry name" value="Glyceraldehyde-3-phosphate dehydrogenase-like, C-terminal domain"/>
    <property type="match status" value="1"/>
</dbReference>
<dbReference type="Gene3D" id="3.30.360.10">
    <property type="entry name" value="Dihydrodipicolinate Reductase, domain 2"/>
    <property type="match status" value="1"/>
</dbReference>
<evidence type="ECO:0000256" key="3">
    <source>
        <dbReference type="ARBA" id="ARBA00038984"/>
    </source>
</evidence>
<dbReference type="Pfam" id="PF01408">
    <property type="entry name" value="GFO_IDH_MocA"/>
    <property type="match status" value="1"/>
</dbReference>
<accession>A0A2T2NQH0</accession>
<keyword evidence="9" id="KW-1185">Reference proteome</keyword>
<dbReference type="InterPro" id="IPR055170">
    <property type="entry name" value="GFO_IDH_MocA-like_dom"/>
</dbReference>
<evidence type="ECO:0000256" key="5">
    <source>
        <dbReference type="ARBA" id="ARBA00049233"/>
    </source>
</evidence>
<dbReference type="InterPro" id="IPR036291">
    <property type="entry name" value="NAD(P)-bd_dom_sf"/>
</dbReference>
<reference evidence="8 9" key="1">
    <citation type="journal article" date="2018" name="Front. Microbiol.">
        <title>Genome-Wide Analysis of Corynespora cassiicola Leaf Fall Disease Putative Effectors.</title>
        <authorList>
            <person name="Lopez D."/>
            <person name="Ribeiro S."/>
            <person name="Label P."/>
            <person name="Fumanal B."/>
            <person name="Venisse J.S."/>
            <person name="Kohler A."/>
            <person name="de Oliveira R.R."/>
            <person name="Labutti K."/>
            <person name="Lipzen A."/>
            <person name="Lail K."/>
            <person name="Bauer D."/>
            <person name="Ohm R.A."/>
            <person name="Barry K.W."/>
            <person name="Spatafora J."/>
            <person name="Grigoriev I.V."/>
            <person name="Martin F.M."/>
            <person name="Pujade-Renaud V."/>
        </authorList>
    </citation>
    <scope>NUCLEOTIDE SEQUENCE [LARGE SCALE GENOMIC DNA]</scope>
    <source>
        <strain evidence="8 9">Philippines</strain>
    </source>
</reference>
<dbReference type="InterPro" id="IPR050984">
    <property type="entry name" value="Gfo/Idh/MocA_domain"/>
</dbReference>
<evidence type="ECO:0000259" key="7">
    <source>
        <dbReference type="Pfam" id="PF22725"/>
    </source>
</evidence>
<evidence type="ECO:0000259" key="6">
    <source>
        <dbReference type="Pfam" id="PF01408"/>
    </source>
</evidence>
<dbReference type="Pfam" id="PF22725">
    <property type="entry name" value="GFO_IDH_MocA_C3"/>
    <property type="match status" value="1"/>
</dbReference>
<name>A0A2T2NQH0_CORCC</name>
<keyword evidence="2" id="KW-0560">Oxidoreductase</keyword>
<dbReference type="AlphaFoldDB" id="A0A2T2NQH0"/>
<dbReference type="PANTHER" id="PTHR22604">
    <property type="entry name" value="OXIDOREDUCTASES"/>
    <property type="match status" value="1"/>
</dbReference>
<proteinExistence type="inferred from homology"/>